<evidence type="ECO:0000313" key="2">
    <source>
        <dbReference type="Proteomes" id="UP000554766"/>
    </source>
</evidence>
<dbReference type="RefSeq" id="WP_011899631.1">
    <property type="nucleotide sequence ID" value="NZ_JAAVJF010000003.1"/>
</dbReference>
<dbReference type="EMBL" id="JAAVJF010000003">
    <property type="protein sequence ID" value="NYR15709.1"/>
    <property type="molecule type" value="Genomic_DNA"/>
</dbReference>
<organism evidence="1 2">
    <name type="scientific">Pyrobaculum arsenaticum</name>
    <dbReference type="NCBI Taxonomy" id="121277"/>
    <lineage>
        <taxon>Archaea</taxon>
        <taxon>Thermoproteota</taxon>
        <taxon>Thermoprotei</taxon>
        <taxon>Thermoproteales</taxon>
        <taxon>Thermoproteaceae</taxon>
        <taxon>Pyrobaculum</taxon>
    </lineage>
</organism>
<dbReference type="Proteomes" id="UP000554766">
    <property type="component" value="Unassembled WGS sequence"/>
</dbReference>
<accession>A0A7L4P9S8</accession>
<reference evidence="1 2" key="1">
    <citation type="journal article" date="2020" name="Nat. Commun.">
        <title>The structures of two archaeal type IV pili illuminate evolutionary relationships.</title>
        <authorList>
            <person name="Wang F."/>
            <person name="Baquero D.P."/>
            <person name="Su Z."/>
            <person name="Beltran L.C."/>
            <person name="Prangishvili D."/>
            <person name="Krupovic M."/>
            <person name="Egelman E.H."/>
        </authorList>
    </citation>
    <scope>NUCLEOTIDE SEQUENCE [LARGE SCALE GENOMIC DNA]</scope>
    <source>
        <strain evidence="1 2">2GA</strain>
    </source>
</reference>
<protein>
    <submittedName>
        <fullName evidence="1">Uncharacterized protein</fullName>
    </submittedName>
</protein>
<sequence>MEDSRKRIEAAVRALATDVLNKFEKKRKIDSVQELIILATYLNMQKLDEMRESIEGVLRAFQRLDALIDVVKELKKALDNMPRDRSPDVAKALDEVRAKLDQIIEKLETYTVEGY</sequence>
<keyword evidence="2" id="KW-1185">Reference proteome</keyword>
<gene>
    <name evidence="1" type="ORF">HC235_07135</name>
</gene>
<dbReference type="GeneID" id="5054892"/>
<proteinExistence type="predicted"/>
<comment type="caution">
    <text evidence="1">The sequence shown here is derived from an EMBL/GenBank/DDBJ whole genome shotgun (WGS) entry which is preliminary data.</text>
</comment>
<name>A0A7L4P9S8_9CREN</name>
<dbReference type="OMA" id="DNIMRAF"/>
<evidence type="ECO:0000313" key="1">
    <source>
        <dbReference type="EMBL" id="NYR15709.1"/>
    </source>
</evidence>
<dbReference type="AlphaFoldDB" id="A0A7L4P9S8"/>